<dbReference type="PANTHER" id="PTHR12561">
    <property type="entry name" value="LIPOATE-PROTEIN LIGASE"/>
    <property type="match status" value="1"/>
</dbReference>
<dbReference type="AlphaFoldDB" id="A0AA88KUR2"/>
<dbReference type="GO" id="GO:0009249">
    <property type="term" value="P:protein lipoylation"/>
    <property type="evidence" value="ECO:0007669"/>
    <property type="project" value="InterPro"/>
</dbReference>
<organism evidence="4 5">
    <name type="scientific">Artemia franciscana</name>
    <name type="common">Brine shrimp</name>
    <name type="synonym">Artemia sanfranciscana</name>
    <dbReference type="NCBI Taxonomy" id="6661"/>
    <lineage>
        <taxon>Eukaryota</taxon>
        <taxon>Metazoa</taxon>
        <taxon>Ecdysozoa</taxon>
        <taxon>Arthropoda</taxon>
        <taxon>Crustacea</taxon>
        <taxon>Branchiopoda</taxon>
        <taxon>Anostraca</taxon>
        <taxon>Artemiidae</taxon>
        <taxon>Artemia</taxon>
    </lineage>
</organism>
<evidence type="ECO:0000256" key="2">
    <source>
        <dbReference type="ARBA" id="ARBA00008242"/>
    </source>
</evidence>
<dbReference type="PANTHER" id="PTHR12561:SF3">
    <property type="entry name" value="LIPOYLTRANSFERASE 1, MITOCHONDRIAL"/>
    <property type="match status" value="1"/>
</dbReference>
<sequence length="381" mass="42428">MVRHYGIVANIGMTAICNLQIWRNASLRVATITSALGHEAKFLRKKSKRDAPRNVYVSQAKDIFSNLALEHWLYQNVDLSSERILLLWWNDPCVVIGRHQNPFCEVNIKKMKENGVVLARRNSGGGTVYHDRGNLNLSFLAPRDLYNRRENLKIICDALYKNYGMNVSINPRDDIFLDTFYKISGTASKLGATNSYHHCTLLVDVDTSTLNSILTPEDIGIISRATASVPSMTKNLVEDTPTVNVEGIASAVANTYLEVGSSSLNCGIQSVNPTESWFPGIGAIINELKSIEWIYDKTPKFSISKVVPVPIEFGSRLGSSLNIFLSVEHGKIVETSDPLKSLDILTKKLYNLGEVDSSHFDECQLFCFEVLKSCIANFCIV</sequence>
<dbReference type="FunFam" id="3.30.930.10:FF:000045">
    <property type="entry name" value="lipoyltransferase 1, mitochondrial"/>
    <property type="match status" value="1"/>
</dbReference>
<dbReference type="EMBL" id="JAVRJZ010000019">
    <property type="protein sequence ID" value="KAK2707758.1"/>
    <property type="molecule type" value="Genomic_DNA"/>
</dbReference>
<dbReference type="InterPro" id="IPR045864">
    <property type="entry name" value="aa-tRNA-synth_II/BPL/LPL"/>
</dbReference>
<keyword evidence="5" id="KW-1185">Reference proteome</keyword>
<evidence type="ECO:0000256" key="1">
    <source>
        <dbReference type="ARBA" id="ARBA00005085"/>
    </source>
</evidence>
<dbReference type="GO" id="GO:0017118">
    <property type="term" value="F:lipoyltransferase activity"/>
    <property type="evidence" value="ECO:0007669"/>
    <property type="project" value="TreeGrafter"/>
</dbReference>
<dbReference type="InterPro" id="IPR004143">
    <property type="entry name" value="BPL_LPL_catalytic"/>
</dbReference>
<reference evidence="4" key="1">
    <citation type="submission" date="2023-07" db="EMBL/GenBank/DDBJ databases">
        <title>Chromosome-level genome assembly of Artemia franciscana.</title>
        <authorList>
            <person name="Jo E."/>
        </authorList>
    </citation>
    <scope>NUCLEOTIDE SEQUENCE</scope>
    <source>
        <tissue evidence="4">Whole body</tissue>
    </source>
</reference>
<evidence type="ECO:0000313" key="5">
    <source>
        <dbReference type="Proteomes" id="UP001187531"/>
    </source>
</evidence>
<dbReference type="CDD" id="cd16443">
    <property type="entry name" value="LplA"/>
    <property type="match status" value="1"/>
</dbReference>
<dbReference type="PROSITE" id="PS51733">
    <property type="entry name" value="BPL_LPL_CATALYTIC"/>
    <property type="match status" value="1"/>
</dbReference>
<comment type="caution">
    <text evidence="4">The sequence shown here is derived from an EMBL/GenBank/DDBJ whole genome shotgun (WGS) entry which is preliminary data.</text>
</comment>
<comment type="similarity">
    <text evidence="2">Belongs to the LplA family.</text>
</comment>
<protein>
    <recommendedName>
        <fullName evidence="3">BPL/LPL catalytic domain-containing protein</fullName>
    </recommendedName>
</protein>
<dbReference type="Proteomes" id="UP001187531">
    <property type="component" value="Unassembled WGS sequence"/>
</dbReference>
<dbReference type="Pfam" id="PF21948">
    <property type="entry name" value="LplA-B_cat"/>
    <property type="match status" value="1"/>
</dbReference>
<proteinExistence type="inferred from homology"/>
<gene>
    <name evidence="4" type="ORF">QYM36_015455</name>
</gene>
<dbReference type="Gene3D" id="3.30.390.50">
    <property type="entry name" value="CO dehydrogenase flavoprotein, C-terminal domain"/>
    <property type="match status" value="1"/>
</dbReference>
<dbReference type="GO" id="GO:0005739">
    <property type="term" value="C:mitochondrion"/>
    <property type="evidence" value="ECO:0007669"/>
    <property type="project" value="TreeGrafter"/>
</dbReference>
<accession>A0AA88KUR2</accession>
<feature type="domain" description="BPL/LPL catalytic" evidence="3">
    <location>
        <begin position="79"/>
        <end position="264"/>
    </location>
</feature>
<name>A0AA88KUR2_ARTSF</name>
<dbReference type="EMBL" id="JAVRJZ010000019">
    <property type="protein sequence ID" value="KAK2707757.1"/>
    <property type="molecule type" value="Genomic_DNA"/>
</dbReference>
<dbReference type="Gene3D" id="3.30.930.10">
    <property type="entry name" value="Bira Bifunctional Protein, Domain 2"/>
    <property type="match status" value="1"/>
</dbReference>
<dbReference type="SUPFAM" id="SSF55681">
    <property type="entry name" value="Class II aaRS and biotin synthetases"/>
    <property type="match status" value="1"/>
</dbReference>
<evidence type="ECO:0000313" key="4">
    <source>
        <dbReference type="EMBL" id="KAK2707758.1"/>
    </source>
</evidence>
<dbReference type="InterPro" id="IPR004562">
    <property type="entry name" value="LipoylTrfase_LipoateP_Ligase"/>
</dbReference>
<evidence type="ECO:0000259" key="3">
    <source>
        <dbReference type="PROSITE" id="PS51733"/>
    </source>
</evidence>
<comment type="pathway">
    <text evidence="1">Protein modification; protein lipoylation via exogenous pathway; protein N(6)-(lipoyl)lysine from lipoate: step 2/2.</text>
</comment>